<gene>
    <name evidence="1" type="ORF">T03_5618</name>
</gene>
<protein>
    <submittedName>
        <fullName evidence="1">Uncharacterized protein</fullName>
    </submittedName>
</protein>
<evidence type="ECO:0000313" key="2">
    <source>
        <dbReference type="Proteomes" id="UP000054653"/>
    </source>
</evidence>
<dbReference type="AlphaFoldDB" id="A0A0V1AIC5"/>
<reference evidence="1 2" key="1">
    <citation type="submission" date="2015-01" db="EMBL/GenBank/DDBJ databases">
        <title>Evolution of Trichinella species and genotypes.</title>
        <authorList>
            <person name="Korhonen P.K."/>
            <person name="Edoardo P."/>
            <person name="Giuseppe L.R."/>
            <person name="Gasser R.B."/>
        </authorList>
    </citation>
    <scope>NUCLEOTIDE SEQUENCE [LARGE SCALE GENOMIC DNA]</scope>
    <source>
        <strain evidence="1">ISS120</strain>
    </source>
</reference>
<dbReference type="Proteomes" id="UP000054653">
    <property type="component" value="Unassembled WGS sequence"/>
</dbReference>
<accession>A0A0V1AIC5</accession>
<comment type="caution">
    <text evidence="1">The sequence shown here is derived from an EMBL/GenBank/DDBJ whole genome shotgun (WGS) entry which is preliminary data.</text>
</comment>
<name>A0A0V1AIC5_TRIBR</name>
<dbReference type="EMBL" id="JYDI01002979">
    <property type="protein sequence ID" value="KRY24577.1"/>
    <property type="molecule type" value="Genomic_DNA"/>
</dbReference>
<proteinExistence type="predicted"/>
<organism evidence="1 2">
    <name type="scientific">Trichinella britovi</name>
    <name type="common">Parasitic roundworm</name>
    <dbReference type="NCBI Taxonomy" id="45882"/>
    <lineage>
        <taxon>Eukaryota</taxon>
        <taxon>Metazoa</taxon>
        <taxon>Ecdysozoa</taxon>
        <taxon>Nematoda</taxon>
        <taxon>Enoplea</taxon>
        <taxon>Dorylaimia</taxon>
        <taxon>Trichinellida</taxon>
        <taxon>Trichinellidae</taxon>
        <taxon>Trichinella</taxon>
    </lineage>
</organism>
<keyword evidence="2" id="KW-1185">Reference proteome</keyword>
<sequence length="75" mass="8797">MARRKLPRHKWPGWALFHPLCQNRPLFHFVRQVFIHRAAFDVIIPLDHRCHLKDGPYGTTTALFIRSSFPPLPVA</sequence>
<evidence type="ECO:0000313" key="1">
    <source>
        <dbReference type="EMBL" id="KRY24577.1"/>
    </source>
</evidence>